<dbReference type="InterPro" id="IPR052541">
    <property type="entry name" value="SQRD"/>
</dbReference>
<protein>
    <submittedName>
        <fullName evidence="2">Sulfide-quinone oxidoreductase</fullName>
    </submittedName>
</protein>
<dbReference type="STRING" id="1069081.SAMN05660197_0603"/>
<dbReference type="EMBL" id="FWWZ01000001">
    <property type="protein sequence ID" value="SMC08829.1"/>
    <property type="molecule type" value="Genomic_DNA"/>
</dbReference>
<dbReference type="AlphaFoldDB" id="A0A1W1WRH9"/>
<name>A0A1W1WRH9_9BACT</name>
<feature type="domain" description="FAD/NAD(P)-binding" evidence="1">
    <location>
        <begin position="3"/>
        <end position="295"/>
    </location>
</feature>
<sequence>MKRVIVLGGGFAGVEAAIFLRKEGFAVDLISPRPYMYIYPTSIWVPVYEAEFADVCLPLEDLQKVHGFTWIEDEIVQIEAKNKKAIGKKGEYQGDFLVIAMGAGKVKHEGSENYLSICGEPEDAIKMRDRIDELVAAKRSGKIAMGFGGNPKDSSAVRGGPAFEMMFNLHNYLKKKGLRDRFELTFFATMAEPGKRLGPQALKMMDLFFNKLNIKKHFGKKIKKFEPHGIVFEDDSFLESDFTMFIPANAGHPVFQDSDLPLSDAGFILVDEYCEVKDKPGVYAIGDSAYIEGPQWRAKQGHIAEVMARNSANNIAIDAGVKVGKKESYIHHLNIICVMDSGDGAAFVYRDDKRGFMLPMPIVGHWLKKGWGWYCRNSKLEKIPRLPGL</sequence>
<dbReference type="GO" id="GO:0016491">
    <property type="term" value="F:oxidoreductase activity"/>
    <property type="evidence" value="ECO:0007669"/>
    <property type="project" value="InterPro"/>
</dbReference>
<evidence type="ECO:0000313" key="2">
    <source>
        <dbReference type="EMBL" id="SMC08829.1"/>
    </source>
</evidence>
<dbReference type="Gene3D" id="3.50.50.100">
    <property type="match status" value="1"/>
</dbReference>
<dbReference type="PANTHER" id="PTHR43755">
    <property type="match status" value="1"/>
</dbReference>
<dbReference type="Pfam" id="PF07992">
    <property type="entry name" value="Pyr_redox_2"/>
    <property type="match status" value="1"/>
</dbReference>
<dbReference type="InterPro" id="IPR036188">
    <property type="entry name" value="FAD/NAD-bd_sf"/>
</dbReference>
<organism evidence="2 3">
    <name type="scientific">Nitratiruptor tergarcus DSM 16512</name>
    <dbReference type="NCBI Taxonomy" id="1069081"/>
    <lineage>
        <taxon>Bacteria</taxon>
        <taxon>Pseudomonadati</taxon>
        <taxon>Campylobacterota</taxon>
        <taxon>Epsilonproteobacteria</taxon>
        <taxon>Nautiliales</taxon>
        <taxon>Nitratiruptoraceae</taxon>
        <taxon>Nitratiruptor</taxon>
    </lineage>
</organism>
<gene>
    <name evidence="2" type="ORF">SAMN05660197_0603</name>
</gene>
<dbReference type="Proteomes" id="UP000192602">
    <property type="component" value="Unassembled WGS sequence"/>
</dbReference>
<dbReference type="PANTHER" id="PTHR43755:SF1">
    <property type="entry name" value="FAD-DEPENDENT PYRIDINE NUCLEOTIDE-DISULPHIDE OXIDOREDUCTASE"/>
    <property type="match status" value="1"/>
</dbReference>
<dbReference type="PRINTS" id="PR00469">
    <property type="entry name" value="PNDRDTASEII"/>
</dbReference>
<accession>A0A1W1WRH9</accession>
<dbReference type="OrthoDB" id="9802771at2"/>
<dbReference type="InterPro" id="IPR023753">
    <property type="entry name" value="FAD/NAD-binding_dom"/>
</dbReference>
<dbReference type="SUPFAM" id="SSF51905">
    <property type="entry name" value="FAD/NAD(P)-binding domain"/>
    <property type="match status" value="1"/>
</dbReference>
<evidence type="ECO:0000259" key="1">
    <source>
        <dbReference type="Pfam" id="PF07992"/>
    </source>
</evidence>
<dbReference type="RefSeq" id="WP_084275089.1">
    <property type="nucleotide sequence ID" value="NZ_AP026671.1"/>
</dbReference>
<evidence type="ECO:0000313" key="3">
    <source>
        <dbReference type="Proteomes" id="UP000192602"/>
    </source>
</evidence>
<proteinExistence type="predicted"/>
<reference evidence="3" key="1">
    <citation type="submission" date="2017-04" db="EMBL/GenBank/DDBJ databases">
        <authorList>
            <person name="Varghese N."/>
            <person name="Submissions S."/>
        </authorList>
    </citation>
    <scope>NUCLEOTIDE SEQUENCE [LARGE SCALE GENOMIC DNA]</scope>
    <source>
        <strain evidence="3">DSM 16512</strain>
    </source>
</reference>
<keyword evidence="3" id="KW-1185">Reference proteome</keyword>